<keyword evidence="3 5" id="KW-0862">Zinc</keyword>
<reference evidence="7" key="1">
    <citation type="submission" date="2022-03" db="EMBL/GenBank/DDBJ databases">
        <title>Identification of a novel bacterium isolated from mangrove sediments.</title>
        <authorList>
            <person name="Pan X."/>
        </authorList>
    </citation>
    <scope>NUCLEOTIDE SEQUENCE</scope>
    <source>
        <strain evidence="7">B2637</strain>
    </source>
</reference>
<accession>A0ABT0AG11</accession>
<dbReference type="InterPro" id="IPR013149">
    <property type="entry name" value="ADH-like_C"/>
</dbReference>
<evidence type="ECO:0000256" key="4">
    <source>
        <dbReference type="ARBA" id="ARBA00023002"/>
    </source>
</evidence>
<dbReference type="PROSITE" id="PS00065">
    <property type="entry name" value="D_2_HYDROXYACID_DH_1"/>
    <property type="match status" value="1"/>
</dbReference>
<dbReference type="SUPFAM" id="SSF50129">
    <property type="entry name" value="GroES-like"/>
    <property type="match status" value="1"/>
</dbReference>
<comment type="cofactor">
    <cofactor evidence="1 5">
        <name>Zn(2+)</name>
        <dbReference type="ChEBI" id="CHEBI:29105"/>
    </cofactor>
</comment>
<comment type="caution">
    <text evidence="7">The sequence shown here is derived from an EMBL/GenBank/DDBJ whole genome shotgun (WGS) entry which is preliminary data.</text>
</comment>
<dbReference type="RefSeq" id="WP_243801795.1">
    <property type="nucleotide sequence ID" value="NZ_JALHAT010000033.1"/>
</dbReference>
<dbReference type="EMBL" id="JALHAT010000033">
    <property type="protein sequence ID" value="MCJ1962119.1"/>
    <property type="molecule type" value="Genomic_DNA"/>
</dbReference>
<dbReference type="InterPro" id="IPR036291">
    <property type="entry name" value="NAD(P)-bd_dom_sf"/>
</dbReference>
<keyword evidence="4" id="KW-0560">Oxidoreductase</keyword>
<feature type="domain" description="Enoyl reductase (ER)" evidence="6">
    <location>
        <begin position="73"/>
        <end position="402"/>
    </location>
</feature>
<dbReference type="CDD" id="cd05283">
    <property type="entry name" value="CAD1"/>
    <property type="match status" value="1"/>
</dbReference>
<evidence type="ECO:0000256" key="5">
    <source>
        <dbReference type="RuleBase" id="RU361277"/>
    </source>
</evidence>
<proteinExistence type="inferred from homology"/>
<evidence type="ECO:0000256" key="2">
    <source>
        <dbReference type="ARBA" id="ARBA00022723"/>
    </source>
</evidence>
<evidence type="ECO:0000259" key="6">
    <source>
        <dbReference type="SMART" id="SM00829"/>
    </source>
</evidence>
<gene>
    <name evidence="7" type="ORF">MTR65_15605</name>
</gene>
<organism evidence="7 8">
    <name type="scientific">Novosphingobium mangrovi</name>
    <name type="common">ex Hu et al. 2023</name>
    <dbReference type="NCBI Taxonomy" id="2930094"/>
    <lineage>
        <taxon>Bacteria</taxon>
        <taxon>Pseudomonadati</taxon>
        <taxon>Pseudomonadota</taxon>
        <taxon>Alphaproteobacteria</taxon>
        <taxon>Sphingomonadales</taxon>
        <taxon>Sphingomonadaceae</taxon>
        <taxon>Novosphingobium</taxon>
    </lineage>
</organism>
<evidence type="ECO:0000313" key="8">
    <source>
        <dbReference type="Proteomes" id="UP001162802"/>
    </source>
</evidence>
<dbReference type="PROSITE" id="PS51318">
    <property type="entry name" value="TAT"/>
    <property type="match status" value="1"/>
</dbReference>
<dbReference type="PROSITE" id="PS00059">
    <property type="entry name" value="ADH_ZINC"/>
    <property type="match status" value="1"/>
</dbReference>
<evidence type="ECO:0000313" key="7">
    <source>
        <dbReference type="EMBL" id="MCJ1962119.1"/>
    </source>
</evidence>
<dbReference type="InterPro" id="IPR047109">
    <property type="entry name" value="CAD-like"/>
</dbReference>
<dbReference type="SUPFAM" id="SSF51735">
    <property type="entry name" value="NAD(P)-binding Rossmann-fold domains"/>
    <property type="match status" value="1"/>
</dbReference>
<dbReference type="InterPro" id="IPR011032">
    <property type="entry name" value="GroES-like_sf"/>
</dbReference>
<comment type="similarity">
    <text evidence="5">Belongs to the zinc-containing alcohol dehydrogenase family.</text>
</comment>
<dbReference type="InterPro" id="IPR002328">
    <property type="entry name" value="ADH_Zn_CS"/>
</dbReference>
<protein>
    <submittedName>
        <fullName evidence="7">NAD(P)-dependent alcohol dehydrogenase</fullName>
    </submittedName>
</protein>
<dbReference type="Proteomes" id="UP001162802">
    <property type="component" value="Unassembled WGS sequence"/>
</dbReference>
<dbReference type="InterPro" id="IPR029752">
    <property type="entry name" value="D-isomer_DH_CS1"/>
</dbReference>
<dbReference type="InterPro" id="IPR006311">
    <property type="entry name" value="TAT_signal"/>
</dbReference>
<evidence type="ECO:0000256" key="3">
    <source>
        <dbReference type="ARBA" id="ARBA00022833"/>
    </source>
</evidence>
<keyword evidence="2 5" id="KW-0479">Metal-binding</keyword>
<dbReference type="PANTHER" id="PTHR42683">
    <property type="entry name" value="ALDEHYDE REDUCTASE"/>
    <property type="match status" value="1"/>
</dbReference>
<dbReference type="Gene3D" id="3.40.50.720">
    <property type="entry name" value="NAD(P)-binding Rossmann-like Domain"/>
    <property type="match status" value="1"/>
</dbReference>
<keyword evidence="8" id="KW-1185">Reference proteome</keyword>
<dbReference type="InterPro" id="IPR013154">
    <property type="entry name" value="ADH-like_N"/>
</dbReference>
<sequence length="405" mass="41442">MCKICDAAPSGDLLSPKASHDAGRRGFLKGAAGLGAGAATVGLAANASAAAKAVSGNLTAARTLTGYGVPAGGGAVRAIPLERRALGPRDVAIETMYCGVCHSDIHTIRGEWGPVRGTTVPGHEIVGRVVGVGAQVTRFRVGDTAGVGCMVDSCGTCANCTADLEQYCLNGATWTYGSKADVPGGVTQGGWSQGVTVTEHFAIRMPQTGNLAAMAPLLCAGVTTFSPLHHWNIARGMRVGVVGIGGLGHLAVKLAAAEGADVTMFTTSQGKLADAATLGAKEAVLTGDAGAMQAHAGRYDLIISTIPESYAVAPYASLLALDGTLVSVGTPLELQNVMGGSLWGQRRSLASSLIGGIAETQRVIDYCGARRITADIEMIKPDQIEAAIARVKGKDVRYRFVIDLT</sequence>
<dbReference type="Pfam" id="PF08240">
    <property type="entry name" value="ADH_N"/>
    <property type="match status" value="1"/>
</dbReference>
<name>A0ABT0AG11_9SPHN</name>
<dbReference type="Pfam" id="PF00107">
    <property type="entry name" value="ADH_zinc_N"/>
    <property type="match status" value="1"/>
</dbReference>
<dbReference type="InterPro" id="IPR020843">
    <property type="entry name" value="ER"/>
</dbReference>
<dbReference type="Gene3D" id="3.90.180.10">
    <property type="entry name" value="Medium-chain alcohol dehydrogenases, catalytic domain"/>
    <property type="match status" value="1"/>
</dbReference>
<dbReference type="SMART" id="SM00829">
    <property type="entry name" value="PKS_ER"/>
    <property type="match status" value="1"/>
</dbReference>
<evidence type="ECO:0000256" key="1">
    <source>
        <dbReference type="ARBA" id="ARBA00001947"/>
    </source>
</evidence>